<dbReference type="PANTHER" id="PTHR43706">
    <property type="entry name" value="NADH DEHYDROGENASE"/>
    <property type="match status" value="1"/>
</dbReference>
<dbReference type="PRINTS" id="PR00368">
    <property type="entry name" value="FADPNR"/>
</dbReference>
<sequence length="482" mass="51957">MALTPALSDRPRVLVVGGGYVGLYVALKLQKKVKRHGGIVTLVDPLPYMTYQPFLPEVASGSIEARHAVVNHRQHLQDTELITGRVTSIDHAAKKAVITPAAGEAFELDYRDVVVAAGAITRTFPIPGLAEAGIGLKTIEEAVELRNKVLERIETASQLPAGAERTRALTFVGVGGGFAGIEAMTEIEDLGRAAVRKNGRLRQEDLRFVLVEAMGRIMPEVTEEQAKWVVEHMRSRGIEVMLNTSLAKAEGGVLELINMPDKTPAETFEADTLLWTAGVQANPVARSFGFPQDERGRIKADATLQIIGENGPIDGAWTAGDVAAVPDLTGGGVGGFCVPNAQHAIRQAKRLAKNIYAARWGVGSVKQYKHKNLGAVAGFGLNKGVAKIMGIKLKGWPAWMAHRGYHGLAMPTVERKIRVISNWFWTIFLGRDTTRLADLQTPYRQFREAASPQPRPQAAAAPKPATDAPAAGSEKELASTGR</sequence>
<comment type="similarity">
    <text evidence="1">Belongs to the NADH dehydrogenase family.</text>
</comment>
<dbReference type="Gene3D" id="3.50.50.100">
    <property type="match status" value="1"/>
</dbReference>
<evidence type="ECO:0000256" key="4">
    <source>
        <dbReference type="ARBA" id="ARBA00023002"/>
    </source>
</evidence>
<evidence type="ECO:0000256" key="2">
    <source>
        <dbReference type="ARBA" id="ARBA00022630"/>
    </source>
</evidence>
<evidence type="ECO:0000313" key="8">
    <source>
        <dbReference type="EMBL" id="UNK45046.1"/>
    </source>
</evidence>
<dbReference type="PANTHER" id="PTHR43706:SF45">
    <property type="entry name" value="NADH DEHYDROGENASE-LIKE PROTEIN RV1812C"/>
    <property type="match status" value="1"/>
</dbReference>
<keyword evidence="4" id="KW-0560">Oxidoreductase</keyword>
<feature type="compositionally biased region" description="Basic and acidic residues" evidence="6">
    <location>
        <begin position="473"/>
        <end position="482"/>
    </location>
</feature>
<evidence type="ECO:0000256" key="3">
    <source>
        <dbReference type="ARBA" id="ARBA00022827"/>
    </source>
</evidence>
<feature type="domain" description="FAD/NAD(P)-binding" evidence="7">
    <location>
        <begin position="12"/>
        <end position="347"/>
    </location>
</feature>
<proteinExistence type="inferred from homology"/>
<dbReference type="SUPFAM" id="SSF51905">
    <property type="entry name" value="FAD/NAD(P)-binding domain"/>
    <property type="match status" value="1"/>
</dbReference>
<keyword evidence="9" id="KW-1185">Reference proteome</keyword>
<reference evidence="8 9" key="1">
    <citation type="submission" date="2022-03" db="EMBL/GenBank/DDBJ databases">
        <title>Isotopic signatures of nitrous oxide derived from detoxification processes.</title>
        <authorList>
            <person name="Behrendt U."/>
            <person name="Buchen C."/>
            <person name="Well R."/>
            <person name="Ulrich A."/>
            <person name="Rohe L."/>
            <person name="Kolb S."/>
            <person name="Schloter M."/>
            <person name="Horn M.A."/>
            <person name="Augustin J."/>
        </authorList>
    </citation>
    <scope>NUCLEOTIDE SEQUENCE [LARGE SCALE GENOMIC DNA]</scope>
    <source>
        <strain evidence="8 9">S4-C24</strain>
    </source>
</reference>
<evidence type="ECO:0000313" key="9">
    <source>
        <dbReference type="Proteomes" id="UP000829069"/>
    </source>
</evidence>
<keyword evidence="5" id="KW-0520">NAD</keyword>
<gene>
    <name evidence="8" type="ORF">MNQ99_13990</name>
</gene>
<protein>
    <submittedName>
        <fullName evidence="8">FAD-dependent oxidoreductase</fullName>
    </submittedName>
</protein>
<feature type="region of interest" description="Disordered" evidence="6">
    <location>
        <begin position="445"/>
        <end position="482"/>
    </location>
</feature>
<dbReference type="InterPro" id="IPR023753">
    <property type="entry name" value="FAD/NAD-binding_dom"/>
</dbReference>
<accession>A0ABY3W9Q9</accession>
<keyword evidence="2" id="KW-0285">Flavoprotein</keyword>
<evidence type="ECO:0000256" key="1">
    <source>
        <dbReference type="ARBA" id="ARBA00005272"/>
    </source>
</evidence>
<evidence type="ECO:0000259" key="7">
    <source>
        <dbReference type="Pfam" id="PF07992"/>
    </source>
</evidence>
<dbReference type="Proteomes" id="UP000829069">
    <property type="component" value="Chromosome"/>
</dbReference>
<dbReference type="RefSeq" id="WP_241913341.1">
    <property type="nucleotide sequence ID" value="NZ_CP093326.1"/>
</dbReference>
<evidence type="ECO:0000256" key="5">
    <source>
        <dbReference type="ARBA" id="ARBA00023027"/>
    </source>
</evidence>
<organism evidence="8 9">
    <name type="scientific">Arthrobacter sulfonylureivorans</name>
    <dbReference type="NCBI Taxonomy" id="2486855"/>
    <lineage>
        <taxon>Bacteria</taxon>
        <taxon>Bacillati</taxon>
        <taxon>Actinomycetota</taxon>
        <taxon>Actinomycetes</taxon>
        <taxon>Micrococcales</taxon>
        <taxon>Micrococcaceae</taxon>
        <taxon>Arthrobacter</taxon>
    </lineage>
</organism>
<dbReference type="InterPro" id="IPR045024">
    <property type="entry name" value="NDH-2"/>
</dbReference>
<dbReference type="InterPro" id="IPR036188">
    <property type="entry name" value="FAD/NAD-bd_sf"/>
</dbReference>
<evidence type="ECO:0000256" key="6">
    <source>
        <dbReference type="SAM" id="MobiDB-lite"/>
    </source>
</evidence>
<dbReference type="EMBL" id="CP093326">
    <property type="protein sequence ID" value="UNK45046.1"/>
    <property type="molecule type" value="Genomic_DNA"/>
</dbReference>
<name>A0ABY3W9Q9_9MICC</name>
<feature type="compositionally biased region" description="Low complexity" evidence="6">
    <location>
        <begin position="449"/>
        <end position="471"/>
    </location>
</feature>
<dbReference type="Pfam" id="PF07992">
    <property type="entry name" value="Pyr_redox_2"/>
    <property type="match status" value="1"/>
</dbReference>
<keyword evidence="3" id="KW-0274">FAD</keyword>